<comment type="caution">
    <text evidence="6">The sequence shown here is derived from an EMBL/GenBank/DDBJ whole genome shotgun (WGS) entry which is preliminary data.</text>
</comment>
<evidence type="ECO:0000313" key="6">
    <source>
        <dbReference type="EMBL" id="KAF2085073.1"/>
    </source>
</evidence>
<feature type="region of interest" description="Disordered" evidence="4">
    <location>
        <begin position="296"/>
        <end position="325"/>
    </location>
</feature>
<feature type="compositionally biased region" description="Basic and acidic residues" evidence="4">
    <location>
        <begin position="301"/>
        <end position="311"/>
    </location>
</feature>
<feature type="compositionally biased region" description="Acidic residues" evidence="4">
    <location>
        <begin position="226"/>
        <end position="235"/>
    </location>
</feature>
<accession>A0A9P4HSD5</accession>
<sequence>MAAAAELDRLAQQLRQHNGAPLAKFAKHYERLRAEHSAINPDAPPLDELVTDRVRAILALLQSGSPPVPRSETFRRQQEVKLCKRWAINLDELNAYFGRKLSSDCLLKANTLAQKLDFVAAKPLMERARTNRMQRVGGSTGWAGISKSADWQPIDMVNAQKASGLTFDSPNPRVRKRKQSMSQPPPGPSTPSASDTALRTARPSKRARSHSIERTRHAPTPKTFDDDNPFVEDDACFGKSFQLGSDGNSDDDDQTTELHNCNEHIDGIGAGRVEVKGMQMGDGDTTHRVDQVADGIDANEDDTRAHPRAEIEDSAEGRGTQAEMDEEAVTIPASAPMDILSSAPMDIVTSSPMDIVSSSPVHFASSPSPELPRLSARPRNVTVRKPFVHRSPRHNHTATQPSTPTSPRHKNTATQPSNTAKQRIPSETGPQSQPQPEPEVETTERSWVHGDAWINDHVLSRIMRLLCCANPSFSTIDPLRLRVRLAPSLSWPSSTKWLLWPLHQHGNHWSLFILDLASEQANFFNPLPAPQYTRDARDQLRTLFQCHMPSKLSQRIDEWAVVERPCPEQDNSNDCGVFVAVFALCRAASGFAFPRIDGPFWREAFGALLGEFDLARDSALQRSIRVEWPRSLPDPGQSIKWQDFFAHLRTVKARGEEAAASAAAIRSAWMDNAKDLLQMLDGLHTVDLRQRHHGRLDELIAKRDGYKAKMLEVMAIARDESTEQAMETRIAGWDSDQALLQEGLKDSEEAQRAFARMRAFATTALAEGSTSTS</sequence>
<dbReference type="InterPro" id="IPR003653">
    <property type="entry name" value="Peptidase_C48_C"/>
</dbReference>
<dbReference type="GO" id="GO:0006508">
    <property type="term" value="P:proteolysis"/>
    <property type="evidence" value="ECO:0007669"/>
    <property type="project" value="UniProtKB-KW"/>
</dbReference>
<dbReference type="AlphaFoldDB" id="A0A9P4HSD5"/>
<feature type="compositionally biased region" description="Low complexity" evidence="4">
    <location>
        <begin position="358"/>
        <end position="368"/>
    </location>
</feature>
<keyword evidence="2" id="KW-0645">Protease</keyword>
<feature type="region of interest" description="Disordered" evidence="4">
    <location>
        <begin position="358"/>
        <end position="445"/>
    </location>
</feature>
<dbReference type="GO" id="GO:0019783">
    <property type="term" value="F:ubiquitin-like protein peptidase activity"/>
    <property type="evidence" value="ECO:0007669"/>
    <property type="project" value="UniProtKB-ARBA"/>
</dbReference>
<dbReference type="InterPro" id="IPR038765">
    <property type="entry name" value="Papain-like_cys_pep_sf"/>
</dbReference>
<gene>
    <name evidence="6" type="ORF">K490DRAFT_59056</name>
</gene>
<dbReference type="Proteomes" id="UP000799776">
    <property type="component" value="Unassembled WGS sequence"/>
</dbReference>
<evidence type="ECO:0000259" key="5">
    <source>
        <dbReference type="PROSITE" id="PS50600"/>
    </source>
</evidence>
<dbReference type="OrthoDB" id="1939479at2759"/>
<evidence type="ECO:0000256" key="2">
    <source>
        <dbReference type="ARBA" id="ARBA00022670"/>
    </source>
</evidence>
<comment type="similarity">
    <text evidence="1">Belongs to the peptidase C48 family.</text>
</comment>
<name>A0A9P4HSD5_9PEZI</name>
<dbReference type="PROSITE" id="PS50600">
    <property type="entry name" value="ULP_PROTEASE"/>
    <property type="match status" value="1"/>
</dbReference>
<feature type="compositionally biased region" description="Basic residues" evidence="4">
    <location>
        <begin position="386"/>
        <end position="396"/>
    </location>
</feature>
<evidence type="ECO:0000256" key="3">
    <source>
        <dbReference type="ARBA" id="ARBA00022801"/>
    </source>
</evidence>
<reference evidence="6" key="1">
    <citation type="journal article" date="2020" name="Stud. Mycol.">
        <title>101 Dothideomycetes genomes: a test case for predicting lifestyles and emergence of pathogens.</title>
        <authorList>
            <person name="Haridas S."/>
            <person name="Albert R."/>
            <person name="Binder M."/>
            <person name="Bloem J."/>
            <person name="Labutti K."/>
            <person name="Salamov A."/>
            <person name="Andreopoulos B."/>
            <person name="Baker S."/>
            <person name="Barry K."/>
            <person name="Bills G."/>
            <person name="Bluhm B."/>
            <person name="Cannon C."/>
            <person name="Castanera R."/>
            <person name="Culley D."/>
            <person name="Daum C."/>
            <person name="Ezra D."/>
            <person name="Gonzalez J."/>
            <person name="Henrissat B."/>
            <person name="Kuo A."/>
            <person name="Liang C."/>
            <person name="Lipzen A."/>
            <person name="Lutzoni F."/>
            <person name="Magnuson J."/>
            <person name="Mondo S."/>
            <person name="Nolan M."/>
            <person name="Ohm R."/>
            <person name="Pangilinan J."/>
            <person name="Park H.-J."/>
            <person name="Ramirez L."/>
            <person name="Alfaro M."/>
            <person name="Sun H."/>
            <person name="Tritt A."/>
            <person name="Yoshinaga Y."/>
            <person name="Zwiers L.-H."/>
            <person name="Turgeon B."/>
            <person name="Goodwin S."/>
            <person name="Spatafora J."/>
            <person name="Crous P."/>
            <person name="Grigoriev I."/>
        </authorList>
    </citation>
    <scope>NUCLEOTIDE SEQUENCE</scope>
    <source>
        <strain evidence="6">CBS 121410</strain>
    </source>
</reference>
<feature type="domain" description="Ubiquitin-like protease family profile" evidence="5">
    <location>
        <begin position="438"/>
        <end position="586"/>
    </location>
</feature>
<proteinExistence type="inferred from homology"/>
<keyword evidence="7" id="KW-1185">Reference proteome</keyword>
<feature type="region of interest" description="Disordered" evidence="4">
    <location>
        <begin position="161"/>
        <end position="257"/>
    </location>
</feature>
<dbReference type="Pfam" id="PF02902">
    <property type="entry name" value="Peptidase_C48"/>
    <property type="match status" value="1"/>
</dbReference>
<dbReference type="Gene3D" id="3.40.395.10">
    <property type="entry name" value="Adenoviral Proteinase, Chain A"/>
    <property type="match status" value="1"/>
</dbReference>
<evidence type="ECO:0000313" key="7">
    <source>
        <dbReference type="Proteomes" id="UP000799776"/>
    </source>
</evidence>
<feature type="compositionally biased region" description="Polar residues" evidence="4">
    <location>
        <begin position="397"/>
        <end position="421"/>
    </location>
</feature>
<evidence type="ECO:0000256" key="1">
    <source>
        <dbReference type="ARBA" id="ARBA00005234"/>
    </source>
</evidence>
<dbReference type="GO" id="GO:0008234">
    <property type="term" value="F:cysteine-type peptidase activity"/>
    <property type="evidence" value="ECO:0007669"/>
    <property type="project" value="InterPro"/>
</dbReference>
<evidence type="ECO:0000256" key="4">
    <source>
        <dbReference type="SAM" id="MobiDB-lite"/>
    </source>
</evidence>
<organism evidence="6 7">
    <name type="scientific">Saccharata proteae CBS 121410</name>
    <dbReference type="NCBI Taxonomy" id="1314787"/>
    <lineage>
        <taxon>Eukaryota</taxon>
        <taxon>Fungi</taxon>
        <taxon>Dikarya</taxon>
        <taxon>Ascomycota</taxon>
        <taxon>Pezizomycotina</taxon>
        <taxon>Dothideomycetes</taxon>
        <taxon>Dothideomycetes incertae sedis</taxon>
        <taxon>Botryosphaeriales</taxon>
        <taxon>Saccharataceae</taxon>
        <taxon>Saccharata</taxon>
    </lineage>
</organism>
<dbReference type="SUPFAM" id="SSF54001">
    <property type="entry name" value="Cysteine proteinases"/>
    <property type="match status" value="1"/>
</dbReference>
<feature type="compositionally biased region" description="Low complexity" evidence="4">
    <location>
        <begin position="425"/>
        <end position="434"/>
    </location>
</feature>
<dbReference type="EMBL" id="ML978734">
    <property type="protein sequence ID" value="KAF2085073.1"/>
    <property type="molecule type" value="Genomic_DNA"/>
</dbReference>
<protein>
    <recommendedName>
        <fullName evidence="5">Ubiquitin-like protease family profile domain-containing protein</fullName>
    </recommendedName>
</protein>
<keyword evidence="3" id="KW-0378">Hydrolase</keyword>